<proteinExistence type="predicted"/>
<name>A0AAE0JZF5_9PEZI</name>
<sequence>MQVPAKLWSLTATEVLSLIERDLLTAEDYAKELLSRIELRDGVVKAWQYLDPDLVLSQARALDRVPRDQRGRLHGVAIAVKDIMDTKDMPAEYGSVLYRGNRPSADASPVEILRRAGALIVGKTTTTEFAVLNSGPGTTNPHDANRTPGGSSAGSAAAVADFHVPLSLGTQTGGSVIRPASYTGTYAMKPTYNTVSGGGVKVASLEFDTIGYFARSIDDLKLATDVLRVTAQKPVGKTALNDVKVGFVKSPFWLSAGPGTIAAMAKAAEILRRHGVAVEDVEFPDAFSDATTLRRMFDVVFAADAGAAFYKDYLMDTSRTMLDPAIRAFVDEAPKLSRADVRQAFDYYAALRPVLDEIAERYSALVTPSATDEAPLGLGDMGSSVFNSVWTAAHMPVIHVPAFVGPNGMPVGLSLVARQYDDQHLLSIARILGGPLMSEGGWQETLVSSDS</sequence>
<reference evidence="3" key="2">
    <citation type="submission" date="2023-06" db="EMBL/GenBank/DDBJ databases">
        <authorList>
            <consortium name="Lawrence Berkeley National Laboratory"/>
            <person name="Haridas S."/>
            <person name="Hensen N."/>
            <person name="Bonometti L."/>
            <person name="Westerberg I."/>
            <person name="Brannstrom I.O."/>
            <person name="Guillou S."/>
            <person name="Cros-Aarteil S."/>
            <person name="Calhoun S."/>
            <person name="Kuo A."/>
            <person name="Mondo S."/>
            <person name="Pangilinan J."/>
            <person name="Riley R."/>
            <person name="Labutti K."/>
            <person name="Andreopoulos B."/>
            <person name="Lipzen A."/>
            <person name="Chen C."/>
            <person name="Yanf M."/>
            <person name="Daum C."/>
            <person name="Ng V."/>
            <person name="Clum A."/>
            <person name="Steindorff A."/>
            <person name="Ohm R."/>
            <person name="Martin F."/>
            <person name="Silar P."/>
            <person name="Natvig D."/>
            <person name="Lalanne C."/>
            <person name="Gautier V."/>
            <person name="Ament-Velasquez S.L."/>
            <person name="Kruys A."/>
            <person name="Hutchinson M.I."/>
            <person name="Powell A.J."/>
            <person name="Barry K."/>
            <person name="Miller A.N."/>
            <person name="Grigoriev I.V."/>
            <person name="Debuchy R."/>
            <person name="Gladieux P."/>
            <person name="Thoren M.H."/>
            <person name="Johannesson H."/>
        </authorList>
    </citation>
    <scope>NUCLEOTIDE SEQUENCE</scope>
    <source>
        <strain evidence="3">CBS 958.72</strain>
    </source>
</reference>
<dbReference type="PANTHER" id="PTHR11895:SF151">
    <property type="entry name" value="GLUTAMYL-TRNA(GLN) AMIDOTRANSFERASE SUBUNIT A"/>
    <property type="match status" value="1"/>
</dbReference>
<evidence type="ECO:0000313" key="4">
    <source>
        <dbReference type="Proteomes" id="UP001287356"/>
    </source>
</evidence>
<reference evidence="3" key="1">
    <citation type="journal article" date="2023" name="Mol. Phylogenet. Evol.">
        <title>Genome-scale phylogeny and comparative genomics of the fungal order Sordariales.</title>
        <authorList>
            <person name="Hensen N."/>
            <person name="Bonometti L."/>
            <person name="Westerberg I."/>
            <person name="Brannstrom I.O."/>
            <person name="Guillou S."/>
            <person name="Cros-Aarteil S."/>
            <person name="Calhoun S."/>
            <person name="Haridas S."/>
            <person name="Kuo A."/>
            <person name="Mondo S."/>
            <person name="Pangilinan J."/>
            <person name="Riley R."/>
            <person name="LaButti K."/>
            <person name="Andreopoulos B."/>
            <person name="Lipzen A."/>
            <person name="Chen C."/>
            <person name="Yan M."/>
            <person name="Daum C."/>
            <person name="Ng V."/>
            <person name="Clum A."/>
            <person name="Steindorff A."/>
            <person name="Ohm R.A."/>
            <person name="Martin F."/>
            <person name="Silar P."/>
            <person name="Natvig D.O."/>
            <person name="Lalanne C."/>
            <person name="Gautier V."/>
            <person name="Ament-Velasquez S.L."/>
            <person name="Kruys A."/>
            <person name="Hutchinson M.I."/>
            <person name="Powell A.J."/>
            <person name="Barry K."/>
            <person name="Miller A.N."/>
            <person name="Grigoriev I.V."/>
            <person name="Debuchy R."/>
            <person name="Gladieux P."/>
            <person name="Hiltunen Thoren M."/>
            <person name="Johannesson H."/>
        </authorList>
    </citation>
    <scope>NUCLEOTIDE SEQUENCE</scope>
    <source>
        <strain evidence="3">CBS 958.72</strain>
    </source>
</reference>
<evidence type="ECO:0000313" key="3">
    <source>
        <dbReference type="EMBL" id="KAK3366745.1"/>
    </source>
</evidence>
<evidence type="ECO:0000259" key="2">
    <source>
        <dbReference type="Pfam" id="PF01425"/>
    </source>
</evidence>
<feature type="domain" description="Amidase" evidence="2">
    <location>
        <begin position="31"/>
        <end position="426"/>
    </location>
</feature>
<feature type="region of interest" description="Disordered" evidence="1">
    <location>
        <begin position="132"/>
        <end position="154"/>
    </location>
</feature>
<dbReference type="InterPro" id="IPR036928">
    <property type="entry name" value="AS_sf"/>
</dbReference>
<dbReference type="Proteomes" id="UP001287356">
    <property type="component" value="Unassembled WGS sequence"/>
</dbReference>
<dbReference type="Gene3D" id="3.90.1300.10">
    <property type="entry name" value="Amidase signature (AS) domain"/>
    <property type="match status" value="1"/>
</dbReference>
<accession>A0AAE0JZF5</accession>
<dbReference type="AlphaFoldDB" id="A0AAE0JZF5"/>
<dbReference type="InterPro" id="IPR000120">
    <property type="entry name" value="Amidase"/>
</dbReference>
<dbReference type="EMBL" id="JAULSN010000007">
    <property type="protein sequence ID" value="KAK3366745.1"/>
    <property type="molecule type" value="Genomic_DNA"/>
</dbReference>
<gene>
    <name evidence="3" type="ORF">B0T24DRAFT_581003</name>
</gene>
<comment type="caution">
    <text evidence="3">The sequence shown here is derived from an EMBL/GenBank/DDBJ whole genome shotgun (WGS) entry which is preliminary data.</text>
</comment>
<organism evidence="3 4">
    <name type="scientific">Lasiosphaeria ovina</name>
    <dbReference type="NCBI Taxonomy" id="92902"/>
    <lineage>
        <taxon>Eukaryota</taxon>
        <taxon>Fungi</taxon>
        <taxon>Dikarya</taxon>
        <taxon>Ascomycota</taxon>
        <taxon>Pezizomycotina</taxon>
        <taxon>Sordariomycetes</taxon>
        <taxon>Sordariomycetidae</taxon>
        <taxon>Sordariales</taxon>
        <taxon>Lasiosphaeriaceae</taxon>
        <taxon>Lasiosphaeria</taxon>
    </lineage>
</organism>
<dbReference type="PANTHER" id="PTHR11895">
    <property type="entry name" value="TRANSAMIDASE"/>
    <property type="match status" value="1"/>
</dbReference>
<keyword evidence="4" id="KW-1185">Reference proteome</keyword>
<evidence type="ECO:0000256" key="1">
    <source>
        <dbReference type="SAM" id="MobiDB-lite"/>
    </source>
</evidence>
<dbReference type="SUPFAM" id="SSF75304">
    <property type="entry name" value="Amidase signature (AS) enzymes"/>
    <property type="match status" value="1"/>
</dbReference>
<protein>
    <submittedName>
        <fullName evidence="3">Amidase signature domain-containing protein</fullName>
    </submittedName>
</protein>
<dbReference type="InterPro" id="IPR023631">
    <property type="entry name" value="Amidase_dom"/>
</dbReference>
<dbReference type="GO" id="GO:0003824">
    <property type="term" value="F:catalytic activity"/>
    <property type="evidence" value="ECO:0007669"/>
    <property type="project" value="InterPro"/>
</dbReference>
<dbReference type="Pfam" id="PF01425">
    <property type="entry name" value="Amidase"/>
    <property type="match status" value="1"/>
</dbReference>